<dbReference type="EMBL" id="KV918818">
    <property type="protein sequence ID" value="OSX78201.1"/>
    <property type="molecule type" value="Genomic_DNA"/>
</dbReference>
<feature type="compositionally biased region" description="Gly residues" evidence="1">
    <location>
        <begin position="21"/>
        <end position="41"/>
    </location>
</feature>
<evidence type="ECO:0000256" key="2">
    <source>
        <dbReference type="SAM" id="Phobius"/>
    </source>
</evidence>
<keyword evidence="2" id="KW-0812">Transmembrane</keyword>
<dbReference type="OrthoDB" id="4347at2759"/>
<keyword evidence="4" id="KW-1185">Reference proteome</keyword>
<dbReference type="Proteomes" id="UP000218209">
    <property type="component" value="Unassembled WGS sequence"/>
</dbReference>
<name>A0A1X6PBD4_PORUM</name>
<organism evidence="3 4">
    <name type="scientific">Porphyra umbilicalis</name>
    <name type="common">Purple laver</name>
    <name type="synonym">Red alga</name>
    <dbReference type="NCBI Taxonomy" id="2786"/>
    <lineage>
        <taxon>Eukaryota</taxon>
        <taxon>Rhodophyta</taxon>
        <taxon>Bangiophyceae</taxon>
        <taxon>Bangiales</taxon>
        <taxon>Bangiaceae</taxon>
        <taxon>Porphyra</taxon>
    </lineage>
</organism>
<evidence type="ECO:0000313" key="4">
    <source>
        <dbReference type="Proteomes" id="UP000218209"/>
    </source>
</evidence>
<feature type="compositionally biased region" description="Gly residues" evidence="1">
    <location>
        <begin position="48"/>
        <end position="63"/>
    </location>
</feature>
<feature type="compositionally biased region" description="Pro residues" evidence="1">
    <location>
        <begin position="1"/>
        <end position="11"/>
    </location>
</feature>
<keyword evidence="2" id="KW-0472">Membrane</keyword>
<sequence>MGGPGAPPRPPSSTSLTGLALAGGGGGTVYVGLPGAPGGGAPNHDGGTDGGDGGSSVPGGGGAPAPAVDSSSSSRTGALLPLSTSTSGYGGNKSRRRGGSFGAPPPRGGGPRMADGGGGSGGGGGGSGGGGSRWDGLAAALSRLGRLGVPVDRPRRLAAVAALAVAVWLAALGLVATALLRTGCGVGGPQRVAAGAPPPPPPPRWSPAALAEERNWVLEGFQAGQVASMVAHIRAGVAVAAADPAALLVFSGGQTRARAGPRSEADTYWRVADTYGWWANATAAAPGPVPPDVGGGDGGSGGGGGGGDGGVGDGVGDASGGGGDGATVGPRPASAVARRAVTEEHARDSFENLLFSVCRFAQVAGAYPARITVVSFGFKRGRFSRLHRHALRFPAPAFRFVGIDPGGASAAAAPSAVAAAVAGERATAAAIAADPYACARAALTAKRAGRNPYVRYHPYPQGCEALSGLFRYCGARVYDGALPWDRGGGGGRGRCRRKDKKQS</sequence>
<evidence type="ECO:0000256" key="1">
    <source>
        <dbReference type="SAM" id="MobiDB-lite"/>
    </source>
</evidence>
<keyword evidence="2" id="KW-1133">Transmembrane helix</keyword>
<dbReference type="PANTHER" id="PTHR28110">
    <property type="entry name" value="TRANSMEMBRANE PROTEIN"/>
    <property type="match status" value="1"/>
</dbReference>
<accession>A0A1X6PBD4</accession>
<dbReference type="InterPro" id="IPR055323">
    <property type="entry name" value="C57A10.07/YOR238W"/>
</dbReference>
<feature type="transmembrane region" description="Helical" evidence="2">
    <location>
        <begin position="157"/>
        <end position="180"/>
    </location>
</feature>
<feature type="region of interest" description="Disordered" evidence="1">
    <location>
        <begin position="286"/>
        <end position="334"/>
    </location>
</feature>
<dbReference type="PANTHER" id="PTHR28110:SF1">
    <property type="entry name" value="TRANSMEMBRANE PROTEIN"/>
    <property type="match status" value="1"/>
</dbReference>
<feature type="compositionally biased region" description="Gly residues" evidence="1">
    <location>
        <begin position="109"/>
        <end position="131"/>
    </location>
</feature>
<evidence type="ECO:0000313" key="3">
    <source>
        <dbReference type="EMBL" id="OSX78201.1"/>
    </source>
</evidence>
<dbReference type="GO" id="GO:0005737">
    <property type="term" value="C:cytoplasm"/>
    <property type="evidence" value="ECO:0007669"/>
    <property type="project" value="TreeGrafter"/>
</dbReference>
<feature type="region of interest" description="Disordered" evidence="1">
    <location>
        <begin position="1"/>
        <end position="131"/>
    </location>
</feature>
<feature type="compositionally biased region" description="Low complexity" evidence="1">
    <location>
        <begin position="64"/>
        <end position="74"/>
    </location>
</feature>
<protein>
    <recommendedName>
        <fullName evidence="5">DUF218 domain-containing protein</fullName>
    </recommendedName>
</protein>
<evidence type="ECO:0008006" key="5">
    <source>
        <dbReference type="Google" id="ProtNLM"/>
    </source>
</evidence>
<dbReference type="AlphaFoldDB" id="A0A1X6PBD4"/>
<feature type="compositionally biased region" description="Gly residues" evidence="1">
    <location>
        <begin position="293"/>
        <end position="326"/>
    </location>
</feature>
<reference evidence="3 4" key="1">
    <citation type="submission" date="2017-03" db="EMBL/GenBank/DDBJ databases">
        <title>WGS assembly of Porphyra umbilicalis.</title>
        <authorList>
            <person name="Brawley S.H."/>
            <person name="Blouin N.A."/>
            <person name="Ficko-Blean E."/>
            <person name="Wheeler G.L."/>
            <person name="Lohr M."/>
            <person name="Goodson H.V."/>
            <person name="Jenkins J.W."/>
            <person name="Blaby-Haas C.E."/>
            <person name="Helliwell K.E."/>
            <person name="Chan C."/>
            <person name="Marriage T."/>
            <person name="Bhattacharya D."/>
            <person name="Klein A.S."/>
            <person name="Badis Y."/>
            <person name="Brodie J."/>
            <person name="Cao Y."/>
            <person name="Collen J."/>
            <person name="Dittami S.M."/>
            <person name="Gachon C.M."/>
            <person name="Green B.R."/>
            <person name="Karpowicz S."/>
            <person name="Kim J.W."/>
            <person name="Kudahl U."/>
            <person name="Lin S."/>
            <person name="Michel G."/>
            <person name="Mittag M."/>
            <person name="Olson B.J."/>
            <person name="Pangilinan J."/>
            <person name="Peng Y."/>
            <person name="Qiu H."/>
            <person name="Shu S."/>
            <person name="Singer J.T."/>
            <person name="Smith A.G."/>
            <person name="Sprecher B.N."/>
            <person name="Wagner V."/>
            <person name="Wang W."/>
            <person name="Wang Z.-Y."/>
            <person name="Yan J."/>
            <person name="Yarish C."/>
            <person name="Zoeuner-Riek S."/>
            <person name="Zhuang Y."/>
            <person name="Zou Y."/>
            <person name="Lindquist E.A."/>
            <person name="Grimwood J."/>
            <person name="Barry K."/>
            <person name="Rokhsar D.S."/>
            <person name="Schmutz J."/>
            <person name="Stiller J.W."/>
            <person name="Grossman A.R."/>
            <person name="Prochnik S.E."/>
        </authorList>
    </citation>
    <scope>NUCLEOTIDE SEQUENCE [LARGE SCALE GENOMIC DNA]</scope>
    <source>
        <strain evidence="3">4086291</strain>
    </source>
</reference>
<proteinExistence type="predicted"/>
<gene>
    <name evidence="3" type="ORF">BU14_0116s0021</name>
</gene>